<dbReference type="InterPro" id="IPR011429">
    <property type="entry name" value="Cyt_c_Planctomycete-type"/>
</dbReference>
<feature type="domain" description="DUF1553" evidence="3">
    <location>
        <begin position="867"/>
        <end position="1122"/>
    </location>
</feature>
<evidence type="ECO:0000259" key="2">
    <source>
        <dbReference type="Pfam" id="PF07583"/>
    </source>
</evidence>
<keyword evidence="6" id="KW-1185">Reference proteome</keyword>
<evidence type="ECO:0000313" key="6">
    <source>
        <dbReference type="Proteomes" id="UP000306196"/>
    </source>
</evidence>
<evidence type="ECO:0000313" key="5">
    <source>
        <dbReference type="EMBL" id="TLD69769.1"/>
    </source>
</evidence>
<dbReference type="PANTHER" id="PTHR35889:SF3">
    <property type="entry name" value="F-BOX DOMAIN-CONTAINING PROTEIN"/>
    <property type="match status" value="1"/>
</dbReference>
<evidence type="ECO:0000256" key="1">
    <source>
        <dbReference type="SAM" id="SignalP"/>
    </source>
</evidence>
<keyword evidence="1" id="KW-0732">Signal</keyword>
<dbReference type="Proteomes" id="UP000306196">
    <property type="component" value="Unassembled WGS sequence"/>
</dbReference>
<dbReference type="SUPFAM" id="SSF46626">
    <property type="entry name" value="Cytochrome c"/>
    <property type="match status" value="1"/>
</dbReference>
<accession>A0A5R8KDV7</accession>
<sequence>MNRLHRTALILLACQVFGTSSIFAAAPAVDFARDVRPILSNRCFKCHGPDEGTREGGLRLDLRESALAEAKSGEIAIVPGKPLDSEMIRRLHAEDPDERMPPASAKMELTDAEKNILNQWIAQGAEYRPHWAFIAPQKPAANSIDEFIVQKLTTENLQPSPQADKYQLIRRVTLDLTGLPPTPEETKTFIEDRSPNAYEKLVDRLLASPHYGERWARRWLDLARYADTNGYEKDRERQIWPWRDWVIRALNADMPFDQFTIKQLAGDMLPEATPDDITATGFHRNSMLNEEGGNDPLEFRYHAMADRVATTGTTWLGLTLGCAQCHTHKYDPILHTEYFGLMAFLNNADDIHQDLPDSNTAKTQADRTRRAEALIADLPKKWPLEKRPDAQWTTPPLAAVTTASDELPRITDNHTVVFAAKGSEKDTYEIRFTADTNTPGVDRLRLETLADPVVPSGGPGRTGHGNFVLSEIEIFTRPKTSADSPWQKLTLVKATADAEQPGFPVASAIDGKPDTGWAVQVEGGSHKKNRTAVFHFDKPLPFPSSDLEFKVTLAQNFGTHHTIGAFRLSLGKPLELPVPQLTDEQRRQQALDLAFNQWLEKVQTDTVPWTPLKPDTLDSNEPILNLEADNIIFVSGDTTKDDRFTLTFKNVPAGTTALRLETLTDERLPGFGPGKVYYEGSAGDFFLYNLTVKTGDQPIALNDATSTIGDAKLAIDSDNLTGWTIKPQSGENQTAVFQLAQPLPASTDLTIEMQMGRYFASTLGKFRFSVTDAAHKTTARVLPDNADRATLFRHFLLSAPPLAEHAKTIRDLLKPLTPQRTLVLRERDQHSRKTRLHNRGEFTQPAQEIQPHTPAFLPPLSPNLPANRLGFAHWLVSKENPLTARVTVNRHWQAFFGTGLVKTLDDFGFQGEIPSHPELLDWLALTFMDNGWSVKNLHRLIVTSNTYKQDSRITPELLEKDPQNQLLARGPRLRIEAEMIRDLTLSASGLLTAKSYGPSVRPPQPASVNEGAYGGMTWKVSEGEDRYRRGLYTFAKRSTPFASFQTFDAPTGEACVARREVSNTPLQSLVLLNDEAFFETAQALGKKTAAHPGTPSEKAAYAFQRCLTRPPSESETQKLAYFYQDQLTRIRAGELNPTDLMPPDSTPEETAWMTVARILLNLDETITKN</sequence>
<name>A0A5R8KDV7_9BACT</name>
<protein>
    <submittedName>
        <fullName evidence="5">DUF1553 domain-containing protein</fullName>
    </submittedName>
</protein>
<dbReference type="Pfam" id="PF07583">
    <property type="entry name" value="PSCyt2"/>
    <property type="match status" value="1"/>
</dbReference>
<dbReference type="Pfam" id="PF07635">
    <property type="entry name" value="PSCyt1"/>
    <property type="match status" value="1"/>
</dbReference>
<dbReference type="OrthoDB" id="127107at2"/>
<gene>
    <name evidence="5" type="ORF">FEM03_15705</name>
</gene>
<reference evidence="5 6" key="1">
    <citation type="submission" date="2019-05" db="EMBL/GenBank/DDBJ databases">
        <title>Verrucobacter flavum gen. nov., sp. nov. a new member of the family Verrucomicrobiaceae.</title>
        <authorList>
            <person name="Szuroczki S."/>
            <person name="Abbaszade G."/>
            <person name="Szabo A."/>
            <person name="Felfoldi T."/>
            <person name="Schumann P."/>
            <person name="Boka K."/>
            <person name="Keki Z."/>
            <person name="Toumi M."/>
            <person name="Toth E."/>
        </authorList>
    </citation>
    <scope>NUCLEOTIDE SEQUENCE [LARGE SCALE GENOMIC DNA]</scope>
    <source>
        <strain evidence="5 6">MG-N-17</strain>
    </source>
</reference>
<dbReference type="RefSeq" id="WP_138087229.1">
    <property type="nucleotide sequence ID" value="NZ_VAUV01000011.1"/>
</dbReference>
<feature type="domain" description="Cytochrome C Planctomycete-type" evidence="4">
    <location>
        <begin position="43"/>
        <end position="103"/>
    </location>
</feature>
<feature type="domain" description="DUF1549" evidence="2">
    <location>
        <begin position="144"/>
        <end position="349"/>
    </location>
</feature>
<proteinExistence type="predicted"/>
<feature type="chain" id="PRO_5024273824" evidence="1">
    <location>
        <begin position="25"/>
        <end position="1169"/>
    </location>
</feature>
<organism evidence="5 6">
    <name type="scientific">Phragmitibacter flavus</name>
    <dbReference type="NCBI Taxonomy" id="2576071"/>
    <lineage>
        <taxon>Bacteria</taxon>
        <taxon>Pseudomonadati</taxon>
        <taxon>Verrucomicrobiota</taxon>
        <taxon>Verrucomicrobiia</taxon>
        <taxon>Verrucomicrobiales</taxon>
        <taxon>Verrucomicrobiaceae</taxon>
        <taxon>Phragmitibacter</taxon>
    </lineage>
</organism>
<evidence type="ECO:0000259" key="3">
    <source>
        <dbReference type="Pfam" id="PF07587"/>
    </source>
</evidence>
<comment type="caution">
    <text evidence="5">The sequence shown here is derived from an EMBL/GenBank/DDBJ whole genome shotgun (WGS) entry which is preliminary data.</text>
</comment>
<feature type="signal peptide" evidence="1">
    <location>
        <begin position="1"/>
        <end position="24"/>
    </location>
</feature>
<dbReference type="EMBL" id="VAUV01000011">
    <property type="protein sequence ID" value="TLD69769.1"/>
    <property type="molecule type" value="Genomic_DNA"/>
</dbReference>
<dbReference type="GO" id="GO:0009055">
    <property type="term" value="F:electron transfer activity"/>
    <property type="evidence" value="ECO:0007669"/>
    <property type="project" value="InterPro"/>
</dbReference>
<dbReference type="InterPro" id="IPR036909">
    <property type="entry name" value="Cyt_c-like_dom_sf"/>
</dbReference>
<dbReference type="PANTHER" id="PTHR35889">
    <property type="entry name" value="CYCLOINULO-OLIGOSACCHARIDE FRUCTANOTRANSFERASE-RELATED"/>
    <property type="match status" value="1"/>
</dbReference>
<evidence type="ECO:0000259" key="4">
    <source>
        <dbReference type="Pfam" id="PF07635"/>
    </source>
</evidence>
<dbReference type="GO" id="GO:0020037">
    <property type="term" value="F:heme binding"/>
    <property type="evidence" value="ECO:0007669"/>
    <property type="project" value="InterPro"/>
</dbReference>
<dbReference type="InterPro" id="IPR011444">
    <property type="entry name" value="DUF1549"/>
</dbReference>
<dbReference type="AlphaFoldDB" id="A0A5R8KDV7"/>
<dbReference type="Pfam" id="PF07587">
    <property type="entry name" value="PSD1"/>
    <property type="match status" value="1"/>
</dbReference>
<dbReference type="InterPro" id="IPR022655">
    <property type="entry name" value="DUF1553"/>
</dbReference>